<dbReference type="AlphaFoldDB" id="A0AAV4PAR6"/>
<dbReference type="EMBL" id="BPLR01021725">
    <property type="protein sequence ID" value="GIX92999.1"/>
    <property type="molecule type" value="Genomic_DNA"/>
</dbReference>
<keyword evidence="3" id="KW-1185">Reference proteome</keyword>
<protein>
    <submittedName>
        <fullName evidence="2">Protein argonaute-4</fullName>
    </submittedName>
</protein>
<dbReference type="InterPro" id="IPR012337">
    <property type="entry name" value="RNaseH-like_sf"/>
</dbReference>
<name>A0AAV4PAR6_CAEEX</name>
<comment type="caution">
    <text evidence="2">The sequence shown here is derived from an EMBL/GenBank/DDBJ whole genome shotgun (WGS) entry which is preliminary data.</text>
</comment>
<dbReference type="Pfam" id="PF02171">
    <property type="entry name" value="Piwi"/>
    <property type="match status" value="1"/>
</dbReference>
<evidence type="ECO:0000313" key="2">
    <source>
        <dbReference type="EMBL" id="GIX92999.1"/>
    </source>
</evidence>
<proteinExistence type="predicted"/>
<evidence type="ECO:0000259" key="1">
    <source>
        <dbReference type="Pfam" id="PF02171"/>
    </source>
</evidence>
<reference evidence="2 3" key="1">
    <citation type="submission" date="2021-06" db="EMBL/GenBank/DDBJ databases">
        <title>Caerostris extrusa draft genome.</title>
        <authorList>
            <person name="Kono N."/>
            <person name="Arakawa K."/>
        </authorList>
    </citation>
    <scope>NUCLEOTIDE SEQUENCE [LARGE SCALE GENOMIC DNA]</scope>
</reference>
<dbReference type="PANTHER" id="PTHR22891">
    <property type="entry name" value="EUKARYOTIC TRANSLATION INITIATION FACTOR 2C"/>
    <property type="match status" value="1"/>
</dbReference>
<sequence length="220" mass="24879">MPKTGTFCCESAIRKIASEQGIRIRQPENIEVIDNRRQSVRERSDKRENSEASCRNCSWTCPQCIKDENVVNNCCPSMVKNLCQKINAKTGGINNSLSLARHRHFSHKPIIIIGADADASRSFAPNQTLHRELCVGSMDSTLSLRSDHQRSDGREQKRKLSKSSLNLKEMVLELLKAFYREHQGSEARKNNLSTETAWARGSSTQVRRHEVKCIEKLAGL</sequence>
<organism evidence="2 3">
    <name type="scientific">Caerostris extrusa</name>
    <name type="common">Bark spider</name>
    <name type="synonym">Caerostris bankana</name>
    <dbReference type="NCBI Taxonomy" id="172846"/>
    <lineage>
        <taxon>Eukaryota</taxon>
        <taxon>Metazoa</taxon>
        <taxon>Ecdysozoa</taxon>
        <taxon>Arthropoda</taxon>
        <taxon>Chelicerata</taxon>
        <taxon>Arachnida</taxon>
        <taxon>Araneae</taxon>
        <taxon>Araneomorphae</taxon>
        <taxon>Entelegynae</taxon>
        <taxon>Araneoidea</taxon>
        <taxon>Araneidae</taxon>
        <taxon>Caerostris</taxon>
    </lineage>
</organism>
<accession>A0AAV4PAR6</accession>
<dbReference type="GO" id="GO:0003676">
    <property type="term" value="F:nucleic acid binding"/>
    <property type="evidence" value="ECO:0007669"/>
    <property type="project" value="InterPro"/>
</dbReference>
<gene>
    <name evidence="2" type="primary">ago4_0</name>
    <name evidence="2" type="ORF">CEXT_315331</name>
</gene>
<evidence type="ECO:0000313" key="3">
    <source>
        <dbReference type="Proteomes" id="UP001054945"/>
    </source>
</evidence>
<dbReference type="Proteomes" id="UP001054945">
    <property type="component" value="Unassembled WGS sequence"/>
</dbReference>
<dbReference type="Gene3D" id="3.40.50.2300">
    <property type="match status" value="1"/>
</dbReference>
<feature type="domain" description="Piwi" evidence="1">
    <location>
        <begin position="62"/>
        <end position="185"/>
    </location>
</feature>
<dbReference type="InterPro" id="IPR003165">
    <property type="entry name" value="Piwi"/>
</dbReference>
<dbReference type="SUPFAM" id="SSF53098">
    <property type="entry name" value="Ribonuclease H-like"/>
    <property type="match status" value="1"/>
</dbReference>